<reference evidence="2" key="1">
    <citation type="submission" date="2021-11" db="EMBL/GenBank/DDBJ databases">
        <authorList>
            <consortium name="Genoscope - CEA"/>
            <person name="William W."/>
        </authorList>
    </citation>
    <scope>NUCLEOTIDE SEQUENCE</scope>
</reference>
<dbReference type="PANTHER" id="PTHR35213">
    <property type="entry name" value="RING-TYPE DOMAIN-CONTAINING PROTEIN-RELATED"/>
    <property type="match status" value="1"/>
</dbReference>
<name>A0A8J2X0T0_9STRA</name>
<feature type="region of interest" description="Disordered" evidence="1">
    <location>
        <begin position="212"/>
        <end position="261"/>
    </location>
</feature>
<dbReference type="AlphaFoldDB" id="A0A8J2X0T0"/>
<protein>
    <submittedName>
        <fullName evidence="2">Uncharacterized protein</fullName>
    </submittedName>
</protein>
<comment type="caution">
    <text evidence="2">The sequence shown here is derived from an EMBL/GenBank/DDBJ whole genome shotgun (WGS) entry which is preliminary data.</text>
</comment>
<proteinExistence type="predicted"/>
<feature type="compositionally biased region" description="Basic residues" evidence="1">
    <location>
        <begin position="234"/>
        <end position="243"/>
    </location>
</feature>
<evidence type="ECO:0000256" key="1">
    <source>
        <dbReference type="SAM" id="MobiDB-lite"/>
    </source>
</evidence>
<keyword evidence="3" id="KW-1185">Reference proteome</keyword>
<feature type="region of interest" description="Disordered" evidence="1">
    <location>
        <begin position="86"/>
        <end position="110"/>
    </location>
</feature>
<dbReference type="PANTHER" id="PTHR35213:SF3">
    <property type="entry name" value="MYB-LIKE DOMAIN-CONTAINING PROTEIN"/>
    <property type="match status" value="1"/>
</dbReference>
<gene>
    <name evidence="2" type="ORF">PECAL_4P27470</name>
</gene>
<feature type="compositionally biased region" description="Low complexity" evidence="1">
    <location>
        <begin position="28"/>
        <end position="67"/>
    </location>
</feature>
<dbReference type="EMBL" id="CAKKNE010000004">
    <property type="protein sequence ID" value="CAH0375414.1"/>
    <property type="molecule type" value="Genomic_DNA"/>
</dbReference>
<dbReference type="Proteomes" id="UP000789595">
    <property type="component" value="Unassembled WGS sequence"/>
</dbReference>
<feature type="compositionally biased region" description="Basic and acidic residues" evidence="1">
    <location>
        <begin position="100"/>
        <end position="110"/>
    </location>
</feature>
<sequence>MESFTNEGADRHAGAPGPALPPDAAHEGGAAAGNVPGAASAAATHEGGAADDPAGAAPPAEAADVALPGTPAAAAPLLAAQEIPAAAPAVEESQPRTRRPRPDDGQRVGTWRTEERQYVTEVILRFGEGRLPNVPDNTSLRVLLSTVLNCSPMRITKKFSGRNALPRGRYRRTAAPEPAALERLRTLERAFHRRVRDDGAKLTTSLCGTYDLPTPQSLVDATTTAQASAGRRSPTAKRSRSRSRTASPDPPPTLMAPVPSSYGAPALAGPYTGPEPAYAGAWPAPPAPPEPHSLSIAVAGLLDPVWKSNLRRVRPESPRRRSRHRRDACSMAWPCRFLTARRSQRGHAIAEK</sequence>
<evidence type="ECO:0000313" key="3">
    <source>
        <dbReference type="Proteomes" id="UP000789595"/>
    </source>
</evidence>
<dbReference type="OrthoDB" id="206902at2759"/>
<evidence type="ECO:0000313" key="2">
    <source>
        <dbReference type="EMBL" id="CAH0375414.1"/>
    </source>
</evidence>
<feature type="compositionally biased region" description="Polar residues" evidence="1">
    <location>
        <begin position="214"/>
        <end position="227"/>
    </location>
</feature>
<organism evidence="2 3">
    <name type="scientific">Pelagomonas calceolata</name>
    <dbReference type="NCBI Taxonomy" id="35677"/>
    <lineage>
        <taxon>Eukaryota</taxon>
        <taxon>Sar</taxon>
        <taxon>Stramenopiles</taxon>
        <taxon>Ochrophyta</taxon>
        <taxon>Pelagophyceae</taxon>
        <taxon>Pelagomonadales</taxon>
        <taxon>Pelagomonadaceae</taxon>
        <taxon>Pelagomonas</taxon>
    </lineage>
</organism>
<accession>A0A8J2X0T0</accession>
<feature type="region of interest" description="Disordered" evidence="1">
    <location>
        <begin position="1"/>
        <end position="67"/>
    </location>
</feature>